<reference evidence="2 3" key="1">
    <citation type="submission" date="2017-04" db="EMBL/GenBank/DDBJ databases">
        <title>Genome Sequence of the Model Brown-Rot Fungus Postia placenta SB12.</title>
        <authorList>
            <consortium name="DOE Joint Genome Institute"/>
            <person name="Gaskell J."/>
            <person name="Kersten P."/>
            <person name="Larrondo L.F."/>
            <person name="Canessa P."/>
            <person name="Martinez D."/>
            <person name="Hibbett D."/>
            <person name="Schmoll M."/>
            <person name="Kubicek C.P."/>
            <person name="Martinez A.T."/>
            <person name="Yadav J."/>
            <person name="Master E."/>
            <person name="Magnuson J.K."/>
            <person name="James T."/>
            <person name="Yaver D."/>
            <person name="Berka R."/>
            <person name="Labutti K."/>
            <person name="Lipzen A."/>
            <person name="Aerts A."/>
            <person name="Barry K."/>
            <person name="Henrissat B."/>
            <person name="Blanchette R."/>
            <person name="Grigoriev I."/>
            <person name="Cullen D."/>
        </authorList>
    </citation>
    <scope>NUCLEOTIDE SEQUENCE [LARGE SCALE GENOMIC DNA]</scope>
    <source>
        <strain evidence="2 3">MAD-698-R-SB12</strain>
    </source>
</reference>
<dbReference type="GeneID" id="36323697"/>
<evidence type="ECO:0000313" key="3">
    <source>
        <dbReference type="Proteomes" id="UP000194127"/>
    </source>
</evidence>
<evidence type="ECO:0000313" key="2">
    <source>
        <dbReference type="EMBL" id="OSX64343.1"/>
    </source>
</evidence>
<evidence type="ECO:0000256" key="1">
    <source>
        <dbReference type="SAM" id="MobiDB-lite"/>
    </source>
</evidence>
<organism evidence="2 3">
    <name type="scientific">Postia placenta MAD-698-R-SB12</name>
    <dbReference type="NCBI Taxonomy" id="670580"/>
    <lineage>
        <taxon>Eukaryota</taxon>
        <taxon>Fungi</taxon>
        <taxon>Dikarya</taxon>
        <taxon>Basidiomycota</taxon>
        <taxon>Agaricomycotina</taxon>
        <taxon>Agaricomycetes</taxon>
        <taxon>Polyporales</taxon>
        <taxon>Adustoporiaceae</taxon>
        <taxon>Rhodonia</taxon>
    </lineage>
</organism>
<feature type="compositionally biased region" description="Basic and acidic residues" evidence="1">
    <location>
        <begin position="52"/>
        <end position="62"/>
    </location>
</feature>
<protein>
    <recommendedName>
        <fullName evidence="4">SMP domain-containing protein</fullName>
    </recommendedName>
</protein>
<feature type="region of interest" description="Disordered" evidence="1">
    <location>
        <begin position="1"/>
        <end position="80"/>
    </location>
</feature>
<dbReference type="EMBL" id="KZ110594">
    <property type="protein sequence ID" value="OSX64343.1"/>
    <property type="molecule type" value="Genomic_DNA"/>
</dbReference>
<dbReference type="OrthoDB" id="2790435at2759"/>
<keyword evidence="3" id="KW-1185">Reference proteome</keyword>
<dbReference type="RefSeq" id="XP_024341137.1">
    <property type="nucleotide sequence ID" value="XM_024478747.1"/>
</dbReference>
<dbReference type="AlphaFoldDB" id="A0A1X6N7G0"/>
<name>A0A1X6N7G0_9APHY</name>
<dbReference type="Proteomes" id="UP000194127">
    <property type="component" value="Unassembled WGS sequence"/>
</dbReference>
<feature type="compositionally biased region" description="Polar residues" evidence="1">
    <location>
        <begin position="39"/>
        <end position="48"/>
    </location>
</feature>
<accession>A0A1X6N7G0</accession>
<proteinExistence type="predicted"/>
<evidence type="ECO:0008006" key="4">
    <source>
        <dbReference type="Google" id="ProtNLM"/>
    </source>
</evidence>
<gene>
    <name evidence="2" type="ORF">POSPLADRAFT_1045421</name>
</gene>
<feature type="compositionally biased region" description="Polar residues" evidence="1">
    <location>
        <begin position="1"/>
        <end position="21"/>
    </location>
</feature>
<sequence>MSEPSKNTMSGNKPMNSTFQDPTAFGYSDLGTRTRSDNTEAVSGTTGSLVERPVDAGARHEYANPAPSSLAQGDGDPVGKQVLEEAKKLPGAEGPVVKGNASAVEDAKQDVGFMEGQLSTVATQTRNY</sequence>